<evidence type="ECO:0000256" key="5">
    <source>
        <dbReference type="ARBA" id="ARBA00023002"/>
    </source>
</evidence>
<dbReference type="PANTHER" id="PTHR11645">
    <property type="entry name" value="PYRROLINE-5-CARBOXYLATE REDUCTASE"/>
    <property type="match status" value="1"/>
</dbReference>
<dbReference type="InterPro" id="IPR029036">
    <property type="entry name" value="P5CR_dimer"/>
</dbReference>
<evidence type="ECO:0000259" key="11">
    <source>
        <dbReference type="Pfam" id="PF14748"/>
    </source>
</evidence>
<comment type="similarity">
    <text evidence="2 9">Belongs to the pyrroline-5-carboxylate reductase family.</text>
</comment>
<feature type="binding site" evidence="8">
    <location>
        <begin position="28"/>
        <end position="33"/>
    </location>
    <ligand>
        <name>NADP(+)</name>
        <dbReference type="ChEBI" id="CHEBI:58349"/>
    </ligand>
</feature>
<evidence type="ECO:0000256" key="4">
    <source>
        <dbReference type="ARBA" id="ARBA00022857"/>
    </source>
</evidence>
<comment type="subunit">
    <text evidence="6">Homodecamer; composed of 5 homodimers.</text>
</comment>
<dbReference type="InterPro" id="IPR008927">
    <property type="entry name" value="6-PGluconate_DH-like_C_sf"/>
</dbReference>
<dbReference type="NCBIfam" id="TIGR00112">
    <property type="entry name" value="proC"/>
    <property type="match status" value="1"/>
</dbReference>
<evidence type="ECO:0000313" key="12">
    <source>
        <dbReference type="EnsemblMetazoa" id="Aqu2.1.33955_001"/>
    </source>
</evidence>
<evidence type="ECO:0000256" key="2">
    <source>
        <dbReference type="ARBA" id="ARBA00005525"/>
    </source>
</evidence>
<keyword evidence="9" id="KW-0028">Amino-acid biosynthesis</keyword>
<dbReference type="InParanoid" id="A0A1X7V139"/>
<keyword evidence="3 9" id="KW-0641">Proline biosynthesis</keyword>
<dbReference type="InterPro" id="IPR053790">
    <property type="entry name" value="P5CR-like_CS"/>
</dbReference>
<dbReference type="FunFam" id="1.10.3730.10:FF:000001">
    <property type="entry name" value="Pyrroline-5-carboxylate reductase"/>
    <property type="match status" value="1"/>
</dbReference>
<dbReference type="EnsemblMetazoa" id="Aqu2.1.33955_001">
    <property type="protein sequence ID" value="Aqu2.1.33955_001"/>
    <property type="gene ID" value="Aqu2.1.33955"/>
</dbReference>
<evidence type="ECO:0000259" key="10">
    <source>
        <dbReference type="Pfam" id="PF03807"/>
    </source>
</evidence>
<dbReference type="Gene3D" id="1.10.3730.10">
    <property type="entry name" value="ProC C-terminal domain-like"/>
    <property type="match status" value="1"/>
</dbReference>
<feature type="binding site" evidence="8">
    <location>
        <position position="78"/>
    </location>
    <ligand>
        <name>NADPH</name>
        <dbReference type="ChEBI" id="CHEBI:57783"/>
    </ligand>
</feature>
<dbReference type="InterPro" id="IPR028939">
    <property type="entry name" value="P5C_Rdtase_cat_N"/>
</dbReference>
<evidence type="ECO:0000256" key="8">
    <source>
        <dbReference type="PIRSR" id="PIRSR000193-1"/>
    </source>
</evidence>
<dbReference type="PANTHER" id="PTHR11645:SF0">
    <property type="entry name" value="PYRROLINE-5-CARBOXYLATE REDUCTASE 3"/>
    <property type="match status" value="1"/>
</dbReference>
<dbReference type="UniPathway" id="UPA00098">
    <property type="reaction ID" value="UER00361"/>
</dbReference>
<comment type="pathway">
    <text evidence="1 9">Amino-acid biosynthesis; L-proline biosynthesis; L-proline from L-glutamate 5-semialdehyde: step 1/1.</text>
</comment>
<dbReference type="GO" id="GO:0004735">
    <property type="term" value="F:pyrroline-5-carboxylate reductase activity"/>
    <property type="evidence" value="ECO:0007669"/>
    <property type="project" value="UniProtKB-EC"/>
</dbReference>
<evidence type="ECO:0000256" key="1">
    <source>
        <dbReference type="ARBA" id="ARBA00005205"/>
    </source>
</evidence>
<dbReference type="SUPFAM" id="SSF48179">
    <property type="entry name" value="6-phosphogluconate dehydrogenase C-terminal domain-like"/>
    <property type="match status" value="1"/>
</dbReference>
<dbReference type="HAMAP" id="MF_01925">
    <property type="entry name" value="P5C_reductase"/>
    <property type="match status" value="1"/>
</dbReference>
<dbReference type="EnsemblMetazoa" id="XM_019995515.1">
    <property type="protein sequence ID" value="XP_019851074.1"/>
    <property type="gene ID" value="LOC100633677"/>
</dbReference>
<dbReference type="OrthoDB" id="10263291at2759"/>
<reference evidence="13" key="1">
    <citation type="journal article" date="2010" name="Nature">
        <title>The Amphimedon queenslandica genome and the evolution of animal complexity.</title>
        <authorList>
            <person name="Srivastava M."/>
            <person name="Simakov O."/>
            <person name="Chapman J."/>
            <person name="Fahey B."/>
            <person name="Gauthier M.E."/>
            <person name="Mitros T."/>
            <person name="Richards G.S."/>
            <person name="Conaco C."/>
            <person name="Dacre M."/>
            <person name="Hellsten U."/>
            <person name="Larroux C."/>
            <person name="Putnam N.H."/>
            <person name="Stanke M."/>
            <person name="Adamska M."/>
            <person name="Darling A."/>
            <person name="Degnan S.M."/>
            <person name="Oakley T.H."/>
            <person name="Plachetzki D.C."/>
            <person name="Zhai Y."/>
            <person name="Adamski M."/>
            <person name="Calcino A."/>
            <person name="Cummins S.F."/>
            <person name="Goodstein D.M."/>
            <person name="Harris C."/>
            <person name="Jackson D.J."/>
            <person name="Leys S.P."/>
            <person name="Shu S."/>
            <person name="Woodcroft B.J."/>
            <person name="Vervoort M."/>
            <person name="Kosik K.S."/>
            <person name="Manning G."/>
            <person name="Degnan B.M."/>
            <person name="Rokhsar D.S."/>
        </authorList>
    </citation>
    <scope>NUCLEOTIDE SEQUENCE [LARGE SCALE GENOMIC DNA]</scope>
</reference>
<evidence type="ECO:0000256" key="9">
    <source>
        <dbReference type="RuleBase" id="RU003903"/>
    </source>
</evidence>
<dbReference type="PROSITE" id="PS00521">
    <property type="entry name" value="P5CR"/>
    <property type="match status" value="1"/>
</dbReference>
<dbReference type="SUPFAM" id="SSF51735">
    <property type="entry name" value="NAD(P)-binding Rossmann-fold domains"/>
    <property type="match status" value="1"/>
</dbReference>
<dbReference type="Gene3D" id="3.40.50.720">
    <property type="entry name" value="NAD(P)-binding Rossmann-like Domain"/>
    <property type="match status" value="1"/>
</dbReference>
<dbReference type="PIRSF" id="PIRSF000193">
    <property type="entry name" value="Pyrrol-5-carb_rd"/>
    <property type="match status" value="1"/>
</dbReference>
<comment type="function">
    <text evidence="7">Oxidoreductase that catalyzes the last step in proline biosynthesis, which corresponds to the reduction of pyrroline-5-carboxylate (P5C) to L-proline using NAD(P)H. Proline is synthesized from either glutamate or ornithine; both are converted to P5C, and then to proline via pyrroline-5-carboxylate reductases (PYCRs). PYCR3 is exclusively linked to the biosynthesis of proline from ornithine.</text>
</comment>
<evidence type="ECO:0000313" key="13">
    <source>
        <dbReference type="Proteomes" id="UP000007879"/>
    </source>
</evidence>
<name>A0A1X7V139_AMPQE</name>
<dbReference type="EC" id="1.5.1.2" evidence="9"/>
<evidence type="ECO:0000256" key="7">
    <source>
        <dbReference type="ARBA" id="ARBA00049975"/>
    </source>
</evidence>
<dbReference type="Pfam" id="PF14748">
    <property type="entry name" value="P5CR_dimer"/>
    <property type="match status" value="1"/>
</dbReference>
<proteinExistence type="inferred from homology"/>
<gene>
    <name evidence="12" type="primary">100633677</name>
</gene>
<dbReference type="Proteomes" id="UP000007879">
    <property type="component" value="Unassembled WGS sequence"/>
</dbReference>
<dbReference type="eggNOG" id="KOG3124">
    <property type="taxonomic scope" value="Eukaryota"/>
</dbReference>
<keyword evidence="13" id="KW-1185">Reference proteome</keyword>
<sequence length="319" mass="34096">MVESGAGPSSKRFKMASGGEGATHVGFIGGGNLARAITEGLLQADDKQKRFKIHASFATNGENYKKMQTLGVAVTTNNKDIVLSCDVIVLSVKPHQVLPVLEELRKIYQDIDENQLLVGGAPLPRNLRPLIVSVATSITIKQIEEKTEISWKMGRADMLGHLPVIRCLPTVASSVRAGVTVYTSGHFSTENDNKLFLDIFNSVGFTQDVPEQYIDGFTAFTGSGVAFMGLVMEALADGGVLVGIPRGMADKIAAYTMMSTAKIVIERGMKPHEIRTSVASPGGTTIHGLKVMEDAGVRGGVMGAVQRGTERAKELRPPS</sequence>
<keyword evidence="5 9" id="KW-0560">Oxidoreductase</keyword>
<feature type="domain" description="Pyrroline-5-carboxylate reductase catalytic N-terminal" evidence="10">
    <location>
        <begin position="25"/>
        <end position="109"/>
    </location>
</feature>
<evidence type="ECO:0000256" key="3">
    <source>
        <dbReference type="ARBA" id="ARBA00022650"/>
    </source>
</evidence>
<evidence type="ECO:0000256" key="6">
    <source>
        <dbReference type="ARBA" id="ARBA00038523"/>
    </source>
</evidence>
<keyword evidence="4 8" id="KW-0521">NADP</keyword>
<dbReference type="STRING" id="400682.A0A1X7V139"/>
<dbReference type="InterPro" id="IPR000304">
    <property type="entry name" value="Pyrroline-COOH_reductase"/>
</dbReference>
<protein>
    <recommendedName>
        <fullName evidence="9">Pyrroline-5-carboxylate reductase</fullName>
        <ecNumber evidence="9">1.5.1.2</ecNumber>
    </recommendedName>
</protein>
<dbReference type="GO" id="GO:0055129">
    <property type="term" value="P:L-proline biosynthetic process"/>
    <property type="evidence" value="ECO:0007669"/>
    <property type="project" value="UniProtKB-UniPathway"/>
</dbReference>
<comment type="catalytic activity">
    <reaction evidence="9">
        <text>L-proline + NADP(+) = (S)-1-pyrroline-5-carboxylate + NADPH + 2 H(+)</text>
        <dbReference type="Rhea" id="RHEA:14109"/>
        <dbReference type="ChEBI" id="CHEBI:15378"/>
        <dbReference type="ChEBI" id="CHEBI:17388"/>
        <dbReference type="ChEBI" id="CHEBI:57783"/>
        <dbReference type="ChEBI" id="CHEBI:58349"/>
        <dbReference type="ChEBI" id="CHEBI:60039"/>
        <dbReference type="EC" id="1.5.1.2"/>
    </reaction>
</comment>
<reference evidence="12" key="2">
    <citation type="submission" date="2017-05" db="UniProtKB">
        <authorList>
            <consortium name="EnsemblMetazoa"/>
        </authorList>
    </citation>
    <scope>IDENTIFICATION</scope>
</reference>
<organism evidence="12">
    <name type="scientific">Amphimedon queenslandica</name>
    <name type="common">Sponge</name>
    <dbReference type="NCBI Taxonomy" id="400682"/>
    <lineage>
        <taxon>Eukaryota</taxon>
        <taxon>Metazoa</taxon>
        <taxon>Porifera</taxon>
        <taxon>Demospongiae</taxon>
        <taxon>Heteroscleromorpha</taxon>
        <taxon>Haplosclerida</taxon>
        <taxon>Niphatidae</taxon>
        <taxon>Amphimedon</taxon>
    </lineage>
</organism>
<dbReference type="KEGG" id="aqu:100633677"/>
<accession>A0A1X7V139</accession>
<feature type="domain" description="Pyrroline-5-carboxylate reductase dimerisation" evidence="11">
    <location>
        <begin position="211"/>
        <end position="315"/>
    </location>
</feature>
<dbReference type="InterPro" id="IPR036291">
    <property type="entry name" value="NAD(P)-bd_dom_sf"/>
</dbReference>
<dbReference type="Pfam" id="PF03807">
    <property type="entry name" value="F420_oxidored"/>
    <property type="match status" value="1"/>
</dbReference>
<dbReference type="AlphaFoldDB" id="A0A1X7V139"/>
<feature type="binding site" evidence="8">
    <location>
        <position position="56"/>
    </location>
    <ligand>
        <name>NADPH</name>
        <dbReference type="ChEBI" id="CHEBI:57783"/>
    </ligand>
</feature>